<keyword evidence="2" id="KW-0813">Transport</keyword>
<protein>
    <submittedName>
        <fullName evidence="10">Amino acid/amide ABC transporter membrane protein 1 (HAAT family)</fullName>
    </submittedName>
</protein>
<dbReference type="GO" id="GO:0006865">
    <property type="term" value="P:amino acid transport"/>
    <property type="evidence" value="ECO:0007669"/>
    <property type="project" value="UniProtKB-KW"/>
</dbReference>
<keyword evidence="5" id="KW-0029">Amino-acid transport</keyword>
<keyword evidence="7 9" id="KW-0472">Membrane</keyword>
<evidence type="ECO:0000256" key="6">
    <source>
        <dbReference type="ARBA" id="ARBA00022989"/>
    </source>
</evidence>
<dbReference type="PANTHER" id="PTHR11795:SF445">
    <property type="entry name" value="AMINO ACID ABC TRANSPORTER PERMEASE PROTEIN"/>
    <property type="match status" value="1"/>
</dbReference>
<evidence type="ECO:0000256" key="1">
    <source>
        <dbReference type="ARBA" id="ARBA00004651"/>
    </source>
</evidence>
<dbReference type="GO" id="GO:0022857">
    <property type="term" value="F:transmembrane transporter activity"/>
    <property type="evidence" value="ECO:0007669"/>
    <property type="project" value="InterPro"/>
</dbReference>
<comment type="caution">
    <text evidence="10">The sequence shown here is derived from an EMBL/GenBank/DDBJ whole genome shotgun (WGS) entry which is preliminary data.</text>
</comment>
<dbReference type="Pfam" id="PF02653">
    <property type="entry name" value="BPD_transp_2"/>
    <property type="match status" value="1"/>
</dbReference>
<organism evidence="10 11">
    <name type="scientific">Advenella incenata</name>
    <dbReference type="NCBI Taxonomy" id="267800"/>
    <lineage>
        <taxon>Bacteria</taxon>
        <taxon>Pseudomonadati</taxon>
        <taxon>Pseudomonadota</taxon>
        <taxon>Betaproteobacteria</taxon>
        <taxon>Burkholderiales</taxon>
        <taxon>Alcaligenaceae</taxon>
    </lineage>
</organism>
<dbReference type="GO" id="GO:0005886">
    <property type="term" value="C:plasma membrane"/>
    <property type="evidence" value="ECO:0007669"/>
    <property type="project" value="UniProtKB-SubCell"/>
</dbReference>
<feature type="transmembrane region" description="Helical" evidence="9">
    <location>
        <begin position="92"/>
        <end position="113"/>
    </location>
</feature>
<dbReference type="EMBL" id="SHKO01000002">
    <property type="protein sequence ID" value="RZT94868.1"/>
    <property type="molecule type" value="Genomic_DNA"/>
</dbReference>
<comment type="subcellular location">
    <subcellularLocation>
        <location evidence="1">Cell membrane</location>
        <topology evidence="1">Multi-pass membrane protein</topology>
    </subcellularLocation>
</comment>
<dbReference type="PANTHER" id="PTHR11795">
    <property type="entry name" value="BRANCHED-CHAIN AMINO ACID TRANSPORT SYSTEM PERMEASE PROTEIN LIVH"/>
    <property type="match status" value="1"/>
</dbReference>
<keyword evidence="3" id="KW-1003">Cell membrane</keyword>
<dbReference type="InterPro" id="IPR001851">
    <property type="entry name" value="ABC_transp_permease"/>
</dbReference>
<feature type="transmembrane region" description="Helical" evidence="9">
    <location>
        <begin position="255"/>
        <end position="278"/>
    </location>
</feature>
<keyword evidence="6 9" id="KW-1133">Transmembrane helix</keyword>
<dbReference type="InterPro" id="IPR052157">
    <property type="entry name" value="BCAA_transport_permease"/>
</dbReference>
<evidence type="ECO:0000256" key="2">
    <source>
        <dbReference type="ARBA" id="ARBA00022448"/>
    </source>
</evidence>
<reference evidence="10 11" key="1">
    <citation type="submission" date="2019-02" db="EMBL/GenBank/DDBJ databases">
        <title>Genomic Encyclopedia of Type Strains, Phase IV (KMG-IV): sequencing the most valuable type-strain genomes for metagenomic binning, comparative biology and taxonomic classification.</title>
        <authorList>
            <person name="Goeker M."/>
        </authorList>
    </citation>
    <scope>NUCLEOTIDE SEQUENCE [LARGE SCALE GENOMIC DNA]</scope>
    <source>
        <strain evidence="10 11">DSM 23814</strain>
    </source>
</reference>
<evidence type="ECO:0000256" key="5">
    <source>
        <dbReference type="ARBA" id="ARBA00022970"/>
    </source>
</evidence>
<feature type="transmembrane region" description="Helical" evidence="9">
    <location>
        <begin position="35"/>
        <end position="52"/>
    </location>
</feature>
<comment type="similarity">
    <text evidence="8">Belongs to the binding-protein-dependent transport system permease family. LivHM subfamily.</text>
</comment>
<feature type="transmembrane region" description="Helical" evidence="9">
    <location>
        <begin position="6"/>
        <end position="28"/>
    </location>
</feature>
<feature type="transmembrane region" description="Helical" evidence="9">
    <location>
        <begin position="133"/>
        <end position="160"/>
    </location>
</feature>
<sequence length="296" mass="31422">MIVQQLLNGITTGSVYTLFALGFTIVFGTQRILNLSHGAIFMAGAFIGYYATRIGLSFLPAVLLAMVGSALIACLTDLVAFRRLRASGQIEFGALISSIGVGLILTSLGQLISKTKVLVYPFDLVPNEFFQLLGVRVSLLQIVTITSVVVTLALVFFVIYRTSLGRQIRATAGNERAAVLLGVNPTRVYLFVFAISGALAGYAGVLIGLLFNSVHFMMGDPYLLKAFVIVVLGGLGSLYGAVVAGFLLGIVQAFAIAYFTGSLADIIFYSLVFLILVVRPGGLFGNTNSAVKVGRV</sequence>
<evidence type="ECO:0000256" key="9">
    <source>
        <dbReference type="SAM" id="Phobius"/>
    </source>
</evidence>
<gene>
    <name evidence="10" type="ORF">EV681_3300</name>
</gene>
<dbReference type="CDD" id="cd06582">
    <property type="entry name" value="TM_PBP1_LivH_like"/>
    <property type="match status" value="1"/>
</dbReference>
<evidence type="ECO:0000313" key="11">
    <source>
        <dbReference type="Proteomes" id="UP000293398"/>
    </source>
</evidence>
<name>A0A4Q7VFU6_9BURK</name>
<evidence type="ECO:0000256" key="8">
    <source>
        <dbReference type="ARBA" id="ARBA00037998"/>
    </source>
</evidence>
<evidence type="ECO:0000256" key="3">
    <source>
        <dbReference type="ARBA" id="ARBA00022475"/>
    </source>
</evidence>
<feature type="transmembrane region" description="Helical" evidence="9">
    <location>
        <begin position="58"/>
        <end position="80"/>
    </location>
</feature>
<accession>A0A4Q7VFU6</accession>
<evidence type="ECO:0000256" key="4">
    <source>
        <dbReference type="ARBA" id="ARBA00022692"/>
    </source>
</evidence>
<dbReference type="RefSeq" id="WP_130304571.1">
    <property type="nucleotide sequence ID" value="NZ_SHKO01000002.1"/>
</dbReference>
<evidence type="ECO:0000256" key="7">
    <source>
        <dbReference type="ARBA" id="ARBA00023136"/>
    </source>
</evidence>
<dbReference type="AlphaFoldDB" id="A0A4Q7VFU6"/>
<proteinExistence type="inferred from homology"/>
<evidence type="ECO:0000313" key="10">
    <source>
        <dbReference type="EMBL" id="RZT94868.1"/>
    </source>
</evidence>
<feature type="transmembrane region" description="Helical" evidence="9">
    <location>
        <begin position="223"/>
        <end position="248"/>
    </location>
</feature>
<keyword evidence="4 9" id="KW-0812">Transmembrane</keyword>
<dbReference type="Proteomes" id="UP000293398">
    <property type="component" value="Unassembled WGS sequence"/>
</dbReference>
<keyword evidence="11" id="KW-1185">Reference proteome</keyword>
<feature type="transmembrane region" description="Helical" evidence="9">
    <location>
        <begin position="188"/>
        <end position="211"/>
    </location>
</feature>
<dbReference type="OrthoDB" id="9807115at2"/>